<dbReference type="GO" id="GO:0030151">
    <property type="term" value="F:molybdenum ion binding"/>
    <property type="evidence" value="ECO:0007669"/>
    <property type="project" value="InterPro"/>
</dbReference>
<protein>
    <submittedName>
        <fullName evidence="4">Mitochondrial amidoxime reducing component 2-like</fullName>
    </submittedName>
</protein>
<gene>
    <name evidence="4" type="primary">LOC110990320</name>
</gene>
<dbReference type="PROSITE" id="PS51340">
    <property type="entry name" value="MOSC"/>
    <property type="match status" value="1"/>
</dbReference>
<dbReference type="PANTHER" id="PTHR14237:SF19">
    <property type="entry name" value="MITOCHONDRIAL AMIDOXIME REDUCING COMPONENT 1"/>
    <property type="match status" value="1"/>
</dbReference>
<dbReference type="GO" id="GO:0005743">
    <property type="term" value="C:mitochondrial inner membrane"/>
    <property type="evidence" value="ECO:0007669"/>
    <property type="project" value="TreeGrafter"/>
</dbReference>
<evidence type="ECO:0000313" key="3">
    <source>
        <dbReference type="Proteomes" id="UP000694845"/>
    </source>
</evidence>
<dbReference type="Pfam" id="PF03476">
    <property type="entry name" value="MOSC_N"/>
    <property type="match status" value="1"/>
</dbReference>
<dbReference type="KEGG" id="aplc:110990320"/>
<name>A0A8B8A0R4_ACAPL</name>
<dbReference type="GO" id="GO:0043546">
    <property type="term" value="F:molybdopterin cofactor binding"/>
    <property type="evidence" value="ECO:0007669"/>
    <property type="project" value="TreeGrafter"/>
</dbReference>
<feature type="transmembrane region" description="Helical" evidence="1">
    <location>
        <begin position="17"/>
        <end position="39"/>
    </location>
</feature>
<evidence type="ECO:0000256" key="1">
    <source>
        <dbReference type="SAM" id="Phobius"/>
    </source>
</evidence>
<dbReference type="GO" id="GO:0008940">
    <property type="term" value="F:nitrate reductase activity"/>
    <property type="evidence" value="ECO:0007669"/>
    <property type="project" value="TreeGrafter"/>
</dbReference>
<accession>A0A8B8A0R4</accession>
<dbReference type="InterPro" id="IPR005303">
    <property type="entry name" value="MOCOS_middle"/>
</dbReference>
<evidence type="ECO:0000313" key="4">
    <source>
        <dbReference type="RefSeq" id="XP_022110942.1"/>
    </source>
</evidence>
<dbReference type="OrthoDB" id="17255at2759"/>
<organism evidence="3 4">
    <name type="scientific">Acanthaster planci</name>
    <name type="common">Crown-of-thorns starfish</name>
    <dbReference type="NCBI Taxonomy" id="133434"/>
    <lineage>
        <taxon>Eukaryota</taxon>
        <taxon>Metazoa</taxon>
        <taxon>Echinodermata</taxon>
        <taxon>Eleutherozoa</taxon>
        <taxon>Asterozoa</taxon>
        <taxon>Asteroidea</taxon>
        <taxon>Valvatacea</taxon>
        <taxon>Valvatida</taxon>
        <taxon>Acanthasteridae</taxon>
        <taxon>Acanthaster</taxon>
    </lineage>
</organism>
<dbReference type="RefSeq" id="XP_022110942.1">
    <property type="nucleotide sequence ID" value="XM_022255250.1"/>
</dbReference>
<dbReference type="AlphaFoldDB" id="A0A8B8A0R4"/>
<dbReference type="GO" id="GO:0030170">
    <property type="term" value="F:pyridoxal phosphate binding"/>
    <property type="evidence" value="ECO:0007669"/>
    <property type="project" value="InterPro"/>
</dbReference>
<reference evidence="4" key="1">
    <citation type="submission" date="2025-08" db="UniProtKB">
        <authorList>
            <consortium name="RefSeq"/>
        </authorList>
    </citation>
    <scope>IDENTIFICATION</scope>
</reference>
<dbReference type="Proteomes" id="UP000694845">
    <property type="component" value="Unplaced"/>
</dbReference>
<keyword evidence="1" id="KW-0812">Transmembrane</keyword>
<dbReference type="OMA" id="SECATIY"/>
<dbReference type="GeneID" id="110990320"/>
<dbReference type="InterPro" id="IPR011037">
    <property type="entry name" value="Pyrv_Knase-like_insert_dom_sf"/>
</dbReference>
<dbReference type="SUPFAM" id="SSF141673">
    <property type="entry name" value="MOSC N-terminal domain-like"/>
    <property type="match status" value="1"/>
</dbReference>
<proteinExistence type="predicted"/>
<keyword evidence="3" id="KW-1185">Reference proteome</keyword>
<dbReference type="SUPFAM" id="SSF50800">
    <property type="entry name" value="PK beta-barrel domain-like"/>
    <property type="match status" value="1"/>
</dbReference>
<dbReference type="Pfam" id="PF03473">
    <property type="entry name" value="MOSC"/>
    <property type="match status" value="1"/>
</dbReference>
<dbReference type="PANTHER" id="PTHR14237">
    <property type="entry name" value="MOLYBDOPTERIN COFACTOR SULFURASE MOSC"/>
    <property type="match status" value="1"/>
</dbReference>
<keyword evidence="1" id="KW-1133">Transmembrane helix</keyword>
<dbReference type="GO" id="GO:0042126">
    <property type="term" value="P:nitrate metabolic process"/>
    <property type="evidence" value="ECO:0007669"/>
    <property type="project" value="TreeGrafter"/>
</dbReference>
<dbReference type="InterPro" id="IPR005302">
    <property type="entry name" value="MoCF_Sase_C"/>
</dbReference>
<keyword evidence="1" id="KW-0472">Membrane</keyword>
<evidence type="ECO:0000259" key="2">
    <source>
        <dbReference type="PROSITE" id="PS51340"/>
    </source>
</evidence>
<feature type="domain" description="MOSC" evidence="2">
    <location>
        <begin position="191"/>
        <end position="343"/>
    </location>
</feature>
<sequence length="344" mass="37925">MGFSVTETLGMITQQRLIVAGALGLAATAGIVSSAAWWYRRTPKPVFQPIGQLSEIWIHPVKSCRGHQVSSAECTPMGLCSKGVYDRFFVILDDANRVVTMRTEPSLALVKPWISEDGVCLVFDAPGMDPLSIHLADLAEAKKQPTEFRIFGLHTEGVECSQKAATWLSTYLKKPGLKLVYFNEGLTKPRIPRKDVTWGHKFTAEEKVRGYSDFASFMLLTESSLDDLNSHLDKPITVRNVRPSFVVSGSSAFQEDSWKYIKIGDTVTMRRTHGCGRCKLTTVDPETGVIRSDGEPLATLKKYRVLDKSDPDSKSYKGSPVFGSYLVCDVSGTIKVGDTVYAAV</sequence>